<sequence length="518" mass="58231">MTISKNQRVVMNLNQQSSHIHQAFSTSHPPPVCNTSSCFTASTTTLKKNMNKIISSSTTNNHSNHTSSSLSFTKPHTCNNSKLTHPNVQVNTQTFSSSISSSTNNTNNNTNTQQQQQHVTQSNHPHPQQQGFCLILDTQSTSIHSNNSLQMHFRCKKSYKDYTLDDISQYFHLPIKEVASSLNVSVTFLKKVCRRLNISRWPYRKVTSLHKKISDIKQTNITLSKNNTIINNNNTIDNINDNSTSVIITTGDDQNNKMIIVNEEISLSSFSSTTPHSNIITSSIESSTLQHAINKCNPCPIINTTNRVCDYHHDLAVGDSNENHLENHSTSTTCCSHNKENNMHPIPSMYSNDIKNPSSESSTTLYNTTPTFNTTTSSSSWNTSSTVNTTTTATTMNTIQYNSPQSNCQYNSFHSLPFTIIAPKRYTFDSYNCFNCNTFNTTEKECNETRRSSIDSIIERRSSIDQVELSSSNYNSSFEKNSVNTSYSDESKNVYRDLTTREVIYLPSFNDFCKQAGL</sequence>
<dbReference type="EMBL" id="GG738850">
    <property type="protein sequence ID" value="EFC48629.1"/>
    <property type="molecule type" value="Genomic_DNA"/>
</dbReference>
<dbReference type="VEuPathDB" id="AmoebaDB:NAEGRDRAFT_78403"/>
<feature type="compositionally biased region" description="Low complexity" evidence="7">
    <location>
        <begin position="96"/>
        <end position="123"/>
    </location>
</feature>
<dbReference type="GO" id="GO:0003677">
    <property type="term" value="F:DNA binding"/>
    <property type="evidence" value="ECO:0007669"/>
    <property type="project" value="UniProtKB-KW"/>
</dbReference>
<evidence type="ECO:0000259" key="8">
    <source>
        <dbReference type="PROSITE" id="PS51519"/>
    </source>
</evidence>
<dbReference type="eggNOG" id="ENOG502QSPQ">
    <property type="taxonomic scope" value="Eukaryota"/>
</dbReference>
<keyword evidence="6" id="KW-0539">Nucleus</keyword>
<dbReference type="InterPro" id="IPR044607">
    <property type="entry name" value="RKD-like"/>
</dbReference>
<organism evidence="10">
    <name type="scientific">Naegleria gruberi</name>
    <name type="common">Amoeba</name>
    <dbReference type="NCBI Taxonomy" id="5762"/>
    <lineage>
        <taxon>Eukaryota</taxon>
        <taxon>Discoba</taxon>
        <taxon>Heterolobosea</taxon>
        <taxon>Tetramitia</taxon>
        <taxon>Eutetramitia</taxon>
        <taxon>Vahlkampfiidae</taxon>
        <taxon>Naegleria</taxon>
    </lineage>
</organism>
<dbReference type="RefSeq" id="XP_002681373.1">
    <property type="nucleotide sequence ID" value="XM_002681327.1"/>
</dbReference>
<evidence type="ECO:0000256" key="6">
    <source>
        <dbReference type="ARBA" id="ARBA00023242"/>
    </source>
</evidence>
<evidence type="ECO:0000256" key="5">
    <source>
        <dbReference type="ARBA" id="ARBA00023163"/>
    </source>
</evidence>
<feature type="region of interest" description="Disordered" evidence="7">
    <location>
        <begin position="55"/>
        <end position="84"/>
    </location>
</feature>
<evidence type="ECO:0000256" key="1">
    <source>
        <dbReference type="ARBA" id="ARBA00004049"/>
    </source>
</evidence>
<keyword evidence="10" id="KW-1185">Reference proteome</keyword>
<evidence type="ECO:0000313" key="10">
    <source>
        <dbReference type="Proteomes" id="UP000006671"/>
    </source>
</evidence>
<evidence type="ECO:0000256" key="7">
    <source>
        <dbReference type="SAM" id="MobiDB-lite"/>
    </source>
</evidence>
<dbReference type="PANTHER" id="PTHR46373:SF2">
    <property type="entry name" value="RWP-RK DOMAIN-CONTAINING PROTEIN"/>
    <property type="match status" value="1"/>
</dbReference>
<keyword evidence="3" id="KW-0175">Coiled coil</keyword>
<dbReference type="Proteomes" id="UP000006671">
    <property type="component" value="Unassembled WGS sequence"/>
</dbReference>
<comment type="function">
    <text evidence="1">Putative transcription factor.</text>
</comment>
<gene>
    <name evidence="9" type="ORF">NAEGRDRAFT_78403</name>
</gene>
<feature type="domain" description="RWP-RK" evidence="8">
    <location>
        <begin position="145"/>
        <end position="229"/>
    </location>
</feature>
<keyword evidence="4" id="KW-0238">DNA-binding</keyword>
<feature type="region of interest" description="Disordered" evidence="7">
    <location>
        <begin position="96"/>
        <end position="127"/>
    </location>
</feature>
<evidence type="ECO:0000256" key="3">
    <source>
        <dbReference type="ARBA" id="ARBA00023054"/>
    </source>
</evidence>
<evidence type="ECO:0000313" key="9">
    <source>
        <dbReference type="EMBL" id="EFC48629.1"/>
    </source>
</evidence>
<reference evidence="9 10" key="1">
    <citation type="journal article" date="2010" name="Cell">
        <title>The genome of Naegleria gruberi illuminates early eukaryotic versatility.</title>
        <authorList>
            <person name="Fritz-Laylin L.K."/>
            <person name="Prochnik S.E."/>
            <person name="Ginger M.L."/>
            <person name="Dacks J.B."/>
            <person name="Carpenter M.L."/>
            <person name="Field M.C."/>
            <person name="Kuo A."/>
            <person name="Paredez A."/>
            <person name="Chapman J."/>
            <person name="Pham J."/>
            <person name="Shu S."/>
            <person name="Neupane R."/>
            <person name="Cipriano M."/>
            <person name="Mancuso J."/>
            <person name="Tu H."/>
            <person name="Salamov A."/>
            <person name="Lindquist E."/>
            <person name="Shapiro H."/>
            <person name="Lucas S."/>
            <person name="Grigoriev I.V."/>
            <person name="Cande W.Z."/>
            <person name="Fulton C."/>
            <person name="Rokhsar D.S."/>
            <person name="Dawson S.C."/>
        </authorList>
    </citation>
    <scope>NUCLEOTIDE SEQUENCE [LARGE SCALE GENOMIC DNA]</scope>
    <source>
        <strain evidence="9 10">NEG-M</strain>
    </source>
</reference>
<keyword evidence="2" id="KW-0805">Transcription regulation</keyword>
<dbReference type="KEGG" id="ngr:NAEGRDRAFT_78403"/>
<evidence type="ECO:0000256" key="4">
    <source>
        <dbReference type="ARBA" id="ARBA00023125"/>
    </source>
</evidence>
<dbReference type="Pfam" id="PF02042">
    <property type="entry name" value="RWP-RK"/>
    <property type="match status" value="1"/>
</dbReference>
<dbReference type="OrthoDB" id="6270329at2759"/>
<dbReference type="STRING" id="5762.D2V3F6"/>
<dbReference type="AlphaFoldDB" id="D2V3F6"/>
<dbReference type="GO" id="GO:0003700">
    <property type="term" value="F:DNA-binding transcription factor activity"/>
    <property type="evidence" value="ECO:0007669"/>
    <property type="project" value="InterPro"/>
</dbReference>
<dbReference type="GeneID" id="8848183"/>
<dbReference type="InterPro" id="IPR003035">
    <property type="entry name" value="RWP-RK_dom"/>
</dbReference>
<evidence type="ECO:0000256" key="2">
    <source>
        <dbReference type="ARBA" id="ARBA00023015"/>
    </source>
</evidence>
<dbReference type="PANTHER" id="PTHR46373">
    <property type="entry name" value="PROTEIN RKD4"/>
    <property type="match status" value="1"/>
</dbReference>
<dbReference type="InParanoid" id="D2V3F6"/>
<accession>D2V3F6</accession>
<keyword evidence="5" id="KW-0804">Transcription</keyword>
<protein>
    <submittedName>
        <fullName evidence="9">Predicted protein</fullName>
    </submittedName>
</protein>
<dbReference type="PROSITE" id="PS51519">
    <property type="entry name" value="RWP_RK"/>
    <property type="match status" value="1"/>
</dbReference>
<dbReference type="OMA" id="INTTNRV"/>
<feature type="compositionally biased region" description="Polar residues" evidence="7">
    <location>
        <begin position="70"/>
        <end position="84"/>
    </location>
</feature>
<name>D2V3F6_NAEGR</name>
<feature type="compositionally biased region" description="Low complexity" evidence="7">
    <location>
        <begin position="55"/>
        <end position="69"/>
    </location>
</feature>
<proteinExistence type="predicted"/>